<dbReference type="Pfam" id="PF09937">
    <property type="entry name" value="DUF2169"/>
    <property type="match status" value="1"/>
</dbReference>
<dbReference type="SUPFAM" id="SSF141571">
    <property type="entry name" value="Pentapeptide repeat-like"/>
    <property type="match status" value="2"/>
</dbReference>
<organism evidence="4 5">
    <name type="scientific">Bordetella flabilis</name>
    <dbReference type="NCBI Taxonomy" id="463014"/>
    <lineage>
        <taxon>Bacteria</taxon>
        <taxon>Pseudomonadati</taxon>
        <taxon>Pseudomonadota</taxon>
        <taxon>Betaproteobacteria</taxon>
        <taxon>Burkholderiales</taxon>
        <taxon>Alcaligenaceae</taxon>
        <taxon>Bordetella</taxon>
    </lineage>
</organism>
<dbReference type="Gene3D" id="2.160.20.80">
    <property type="entry name" value="E3 ubiquitin-protein ligase SopA"/>
    <property type="match status" value="3"/>
</dbReference>
<dbReference type="AlphaFoldDB" id="A0A193G975"/>
<dbReference type="OrthoDB" id="237820at2"/>
<dbReference type="PANTHER" id="PTHR47485:SF1">
    <property type="entry name" value="THYLAKOID LUMENAL 17.4 KDA PROTEIN, CHLOROPLASTIC"/>
    <property type="match status" value="1"/>
</dbReference>
<dbReference type="InterPro" id="IPR018683">
    <property type="entry name" value="DUF2169"/>
</dbReference>
<accession>A0A193G975</accession>
<feature type="region of interest" description="Disordered" evidence="2">
    <location>
        <begin position="517"/>
        <end position="553"/>
    </location>
</feature>
<dbReference type="EMBL" id="CP016172">
    <property type="protein sequence ID" value="ANN76542.1"/>
    <property type="molecule type" value="Genomic_DNA"/>
</dbReference>
<dbReference type="KEGG" id="bfz:BAU07_04905"/>
<dbReference type="RefSeq" id="WP_066654618.1">
    <property type="nucleotide sequence ID" value="NZ_CBCSCL010000045.1"/>
</dbReference>
<dbReference type="InterPro" id="IPR001646">
    <property type="entry name" value="5peptide_repeat"/>
</dbReference>
<evidence type="ECO:0000256" key="2">
    <source>
        <dbReference type="SAM" id="MobiDB-lite"/>
    </source>
</evidence>
<dbReference type="Proteomes" id="UP000091926">
    <property type="component" value="Chromosome"/>
</dbReference>
<evidence type="ECO:0000259" key="3">
    <source>
        <dbReference type="Pfam" id="PF09937"/>
    </source>
</evidence>
<keyword evidence="1" id="KW-0677">Repeat</keyword>
<dbReference type="PANTHER" id="PTHR47485">
    <property type="entry name" value="THYLAKOID LUMENAL 17.4 KDA PROTEIN, CHLOROPLASTIC"/>
    <property type="match status" value="1"/>
</dbReference>
<proteinExistence type="predicted"/>
<evidence type="ECO:0000313" key="4">
    <source>
        <dbReference type="EMBL" id="ANN76542.1"/>
    </source>
</evidence>
<reference evidence="4 5" key="1">
    <citation type="submission" date="2016-06" db="EMBL/GenBank/DDBJ databases">
        <title>Complete genome sequences of Bordetella bronchialis and Bordetella flabilis.</title>
        <authorList>
            <person name="LiPuma J.J."/>
            <person name="Spilker T."/>
        </authorList>
    </citation>
    <scope>NUCLEOTIDE SEQUENCE [LARGE SCALE GENOMIC DNA]</scope>
    <source>
        <strain evidence="4 5">AU10664</strain>
    </source>
</reference>
<dbReference type="Pfam" id="PF00805">
    <property type="entry name" value="Pentapeptide"/>
    <property type="match status" value="4"/>
</dbReference>
<feature type="compositionally biased region" description="Pro residues" evidence="2">
    <location>
        <begin position="535"/>
        <end position="549"/>
    </location>
</feature>
<evidence type="ECO:0000256" key="1">
    <source>
        <dbReference type="ARBA" id="ARBA00022737"/>
    </source>
</evidence>
<dbReference type="STRING" id="463014.BAU07_04905"/>
<name>A0A193G975_9BORD</name>
<feature type="domain" description="DUF2169" evidence="3">
    <location>
        <begin position="24"/>
        <end position="295"/>
    </location>
</feature>
<keyword evidence="5" id="KW-1185">Reference proteome</keyword>
<gene>
    <name evidence="4" type="ORF">BAU07_04905</name>
</gene>
<protein>
    <recommendedName>
        <fullName evidence="3">DUF2169 domain-containing protein</fullName>
    </recommendedName>
</protein>
<dbReference type="Pfam" id="PF13599">
    <property type="entry name" value="Pentapeptide_4"/>
    <property type="match status" value="1"/>
</dbReference>
<evidence type="ECO:0000313" key="5">
    <source>
        <dbReference type="Proteomes" id="UP000091926"/>
    </source>
</evidence>
<sequence length="880" mass="95331">MRIHKPADAMLLLGRQSRGGQPSLTVTVAYCCNADGTRLSEQDAWAWLAAQFADDPFDLAQKKSRGGYGVAGDACAPAGSQVTGLTVRAGVGTLQKSILVLGDRYWTRGLTGWQASAPQPYARMPIGPARAYGGKGYARNPLGKGYCADPDRADGVALPNVERPEAPVLRPSDTPAPALLGPLPQGSPDQARWLGTLDKRWQRDRLPWLPDDTDPRWFDRFEQDQCREGYWRGDEAWFAENMHPQQPVLRGTLPGLRPRVLVRGEAAPERRAELPLDLDTVWLFPNQGRVLVMYRGEAAVRREDAEDMLGVAVFTETLVEPAQSTEHWAAVWRQADEAREQQAQPAQPVTPVPDAAAQSARIEAAMAAAAQAGAAHKAAVAKTIADTRAAAIAEADQAMQAYGFTPLSTRLAQAGGAPAGSAVPLPVWPKDPVAFKAAVQQYVADALAKAEAEVRAEWKKYGSDYDAAVARAKAQPPMSQNPADLIANLKLPPEKKAELMKRYQAFEAKMAGVQAKAEEISRQAEQLRAQGQEPAPRPLPDGTLPPGPRTPLDRDALLARHAAGTPGGWCELQGLDLSGADLSGLDLSRSVLRACVLRGANLDGANFTECQVEDCDFSDARLGKARFVRARLAGCQAAKAAMPAADFSEARLEKTVFAQADLTGSRWTTAQLKACDFEHAVLREAQACDARFKDCRFAAADAAQARFDKAMFDKCTLQDASLDGAVLQGATLMTCQAAGARFEGARMARLRTLKGTDLRQAILNRADLDKAVLQDTDLGRAKLRETHMDRGFIKNCDLSGTDAWHLVARDCQFSGGRIEQASWRGANLMKARMNEVVLHDVDLTGANLHAADTRTATVQGLQLEQALLTRCRLLEDYARE</sequence>